<dbReference type="Gene3D" id="3.90.1720.10">
    <property type="entry name" value="endopeptidase domain like (from Nostoc punctiforme)"/>
    <property type="match status" value="1"/>
</dbReference>
<feature type="domain" description="Peptidase C51" evidence="1">
    <location>
        <begin position="111"/>
        <end position="244"/>
    </location>
</feature>
<dbReference type="InterPro" id="IPR038765">
    <property type="entry name" value="Papain-like_cys_pep_sf"/>
</dbReference>
<dbReference type="PANTHER" id="PTHR30094">
    <property type="entry name" value="BIFUNCTIONAL GLUTATHIONYLSPERMIDINE SYNTHETASE/AMIDASE-RELATED"/>
    <property type="match status" value="1"/>
</dbReference>
<dbReference type="Pfam" id="PF26607">
    <property type="entry name" value="DUF8189"/>
    <property type="match status" value="2"/>
</dbReference>
<evidence type="ECO:0000313" key="3">
    <source>
        <dbReference type="Proteomes" id="UP000003688"/>
    </source>
</evidence>
<dbReference type="Proteomes" id="UP000003688">
    <property type="component" value="Unassembled WGS sequence"/>
</dbReference>
<sequence length="614" mass="65172">MPHDECFVQSAPPLLFPLNCPGTESTTMNYTRKAVPMGRSGQGTEASRNRNSVLFSFALRCRALWLGMVVAALMTVAGYSAHGQTATLIVHSNAWLGGLGVDIFNNAGVCCCGWGSSYTICPSSGQSVYTGCEWQCVEMPQRLYTVRGWHCGAWAVSSAYQLFNNPDVGTSYNNGSGYVPVSGDLLVWKSTLPNSGHAGHVAVVDYVDSYNVYICEQNSVATGRDIMSRSGVNGSSLSRSGWPDRYFYGVVHNTNNPFGNLAPPIPLWTWASQPINTNADGRLDLWGVGTDGSVYHNVQSTPNGGWNGWVTTGLSGVQSGVTVARNADGRLEAFARGSNNSIWHTYQSTPNGSWSAWADLVSPGMQGTPVVAVDIDGRLELCARGTNNIVYDNFQTTAGGSWYGWISLSGAITSDLAAAREQDGRAELYANGTGGAVYYNHQASPSGSWSGWVSLGAPAGGSQRVPVAAQNADGRLEVYTVDTNHVVWHNYETTANGAWNGWASLGGSISSRITAGHNLDGRIELYGVGTDGNVYHNYQSAPNGGWNGWVSLGAGAAIKAGDAVAVGNNADGRLDISIGSTTNAVWNNYEYPSANSTSWNGWGTLGGSISYLFK</sequence>
<dbReference type="PROSITE" id="PS50911">
    <property type="entry name" value="CHAP"/>
    <property type="match status" value="1"/>
</dbReference>
<dbReference type="InterPro" id="IPR058502">
    <property type="entry name" value="PLL-like_beta-prop"/>
</dbReference>
<dbReference type="AlphaFoldDB" id="B9XNT7"/>
<protein>
    <submittedName>
        <fullName evidence="2">CHAP domain containing protein</fullName>
    </submittedName>
</protein>
<dbReference type="SUPFAM" id="SSF54001">
    <property type="entry name" value="Cysteine proteinases"/>
    <property type="match status" value="1"/>
</dbReference>
<proteinExistence type="predicted"/>
<dbReference type="EMBL" id="ABOX02000042">
    <property type="protein sequence ID" value="EEF58510.1"/>
    <property type="molecule type" value="Genomic_DNA"/>
</dbReference>
<evidence type="ECO:0000313" key="2">
    <source>
        <dbReference type="EMBL" id="EEF58510.1"/>
    </source>
</evidence>
<dbReference type="InterPro" id="IPR007921">
    <property type="entry name" value="CHAP_dom"/>
</dbReference>
<dbReference type="InterPro" id="IPR051705">
    <property type="entry name" value="Gsp_Synthetase/Amidase"/>
</dbReference>
<keyword evidence="3" id="KW-1185">Reference proteome</keyword>
<name>B9XNT7_PEDPL</name>
<dbReference type="GO" id="GO:0016874">
    <property type="term" value="F:ligase activity"/>
    <property type="evidence" value="ECO:0007669"/>
    <property type="project" value="TreeGrafter"/>
</dbReference>
<dbReference type="STRING" id="320771.Cflav_PD1237"/>
<gene>
    <name evidence="2" type="ORF">Cflav_PD1237</name>
</gene>
<dbReference type="CDD" id="cd22954">
    <property type="entry name" value="PLL_lectin"/>
    <property type="match status" value="1"/>
</dbReference>
<comment type="caution">
    <text evidence="2">The sequence shown here is derived from an EMBL/GenBank/DDBJ whole genome shotgun (WGS) entry which is preliminary data.</text>
</comment>
<dbReference type="SUPFAM" id="SSF89372">
    <property type="entry name" value="Fucose-specific lectin"/>
    <property type="match status" value="2"/>
</dbReference>
<accession>B9XNT7</accession>
<evidence type="ECO:0000259" key="1">
    <source>
        <dbReference type="PROSITE" id="PS50911"/>
    </source>
</evidence>
<dbReference type="Gene3D" id="2.120.10.70">
    <property type="entry name" value="Fucose-specific lectin"/>
    <property type="match status" value="1"/>
</dbReference>
<dbReference type="PANTHER" id="PTHR30094:SF0">
    <property type="entry name" value="BIFUNCTIONAL GLUTATHIONYLSPERMIDINE SYNTHETASE_AMIDASE-RELATED"/>
    <property type="match status" value="1"/>
</dbReference>
<organism evidence="2 3">
    <name type="scientific">Pedosphaera parvula (strain Ellin514)</name>
    <dbReference type="NCBI Taxonomy" id="320771"/>
    <lineage>
        <taxon>Bacteria</taxon>
        <taxon>Pseudomonadati</taxon>
        <taxon>Verrucomicrobiota</taxon>
        <taxon>Pedosphaerae</taxon>
        <taxon>Pedosphaerales</taxon>
        <taxon>Pedosphaeraceae</taxon>
        <taxon>Pedosphaera</taxon>
    </lineage>
</organism>
<reference evidence="2 3" key="1">
    <citation type="journal article" date="2011" name="J. Bacteriol.">
        <title>Genome sequence of 'Pedosphaera parvula' Ellin514, an aerobic Verrucomicrobial isolate from pasture soil.</title>
        <authorList>
            <person name="Kant R."/>
            <person name="van Passel M.W."/>
            <person name="Sangwan P."/>
            <person name="Palva A."/>
            <person name="Lucas S."/>
            <person name="Copeland A."/>
            <person name="Lapidus A."/>
            <person name="Glavina Del Rio T."/>
            <person name="Dalin E."/>
            <person name="Tice H."/>
            <person name="Bruce D."/>
            <person name="Goodwin L."/>
            <person name="Pitluck S."/>
            <person name="Chertkov O."/>
            <person name="Larimer F.W."/>
            <person name="Land M.L."/>
            <person name="Hauser L."/>
            <person name="Brettin T.S."/>
            <person name="Detter J.C."/>
            <person name="Han S."/>
            <person name="de Vos W.M."/>
            <person name="Janssen P.H."/>
            <person name="Smidt H."/>
        </authorList>
    </citation>
    <scope>NUCLEOTIDE SEQUENCE [LARGE SCALE GENOMIC DNA]</scope>
    <source>
        <strain evidence="2 3">Ellin514</strain>
    </source>
</reference>